<dbReference type="OrthoDB" id="6931295at2759"/>
<evidence type="ECO:0000313" key="2">
    <source>
        <dbReference type="Proteomes" id="UP000663880"/>
    </source>
</evidence>
<organism evidence="1 2">
    <name type="scientific">Pieris macdunnoughi</name>
    <dbReference type="NCBI Taxonomy" id="345717"/>
    <lineage>
        <taxon>Eukaryota</taxon>
        <taxon>Metazoa</taxon>
        <taxon>Ecdysozoa</taxon>
        <taxon>Arthropoda</taxon>
        <taxon>Hexapoda</taxon>
        <taxon>Insecta</taxon>
        <taxon>Pterygota</taxon>
        <taxon>Neoptera</taxon>
        <taxon>Endopterygota</taxon>
        <taxon>Lepidoptera</taxon>
        <taxon>Glossata</taxon>
        <taxon>Ditrysia</taxon>
        <taxon>Papilionoidea</taxon>
        <taxon>Pieridae</taxon>
        <taxon>Pierinae</taxon>
        <taxon>Pieris</taxon>
    </lineage>
</organism>
<evidence type="ECO:0000313" key="1">
    <source>
        <dbReference type="EMBL" id="CAF4764241.1"/>
    </source>
</evidence>
<keyword evidence="2" id="KW-1185">Reference proteome</keyword>
<gene>
    <name evidence="1" type="ORF">PMACD_LOCUS1473</name>
</gene>
<comment type="caution">
    <text evidence="1">The sequence shown here is derived from an EMBL/GenBank/DDBJ whole genome shotgun (WGS) entry which is preliminary data.</text>
</comment>
<dbReference type="EMBL" id="CAJOBZ010000002">
    <property type="protein sequence ID" value="CAF4764241.1"/>
    <property type="molecule type" value="Genomic_DNA"/>
</dbReference>
<reference evidence="1" key="1">
    <citation type="submission" date="2021-02" db="EMBL/GenBank/DDBJ databases">
        <authorList>
            <person name="Steward A R."/>
        </authorList>
    </citation>
    <scope>NUCLEOTIDE SEQUENCE</scope>
</reference>
<proteinExistence type="predicted"/>
<accession>A0A821MB31</accession>
<name>A0A821MB31_9NEOP</name>
<sequence length="111" mass="12272">MGLVRGIPTEWSLEDIMEITNVPAGCGEILKLRRLNYKVINNTPTWNIYTQLPSGLIVAALGTPRSNAGQSPDDTSMVTLEILVMWRKTVVFAAYVMGCTLLQAKSAQYVR</sequence>
<dbReference type="AlphaFoldDB" id="A0A821MB31"/>
<protein>
    <submittedName>
        <fullName evidence="1">Uncharacterized protein</fullName>
    </submittedName>
</protein>
<dbReference type="Proteomes" id="UP000663880">
    <property type="component" value="Unassembled WGS sequence"/>
</dbReference>